<proteinExistence type="inferred from homology"/>
<evidence type="ECO:0000259" key="10">
    <source>
        <dbReference type="Pfam" id="PF04290"/>
    </source>
</evidence>
<keyword evidence="12" id="KW-1185">Reference proteome</keyword>
<organism evidence="11 12">
    <name type="scientific">Candidatus Filomicrobium marinum</name>
    <dbReference type="NCBI Taxonomy" id="1608628"/>
    <lineage>
        <taxon>Bacteria</taxon>
        <taxon>Pseudomonadati</taxon>
        <taxon>Pseudomonadota</taxon>
        <taxon>Alphaproteobacteria</taxon>
        <taxon>Hyphomicrobiales</taxon>
        <taxon>Hyphomicrobiaceae</taxon>
        <taxon>Filomicrobium</taxon>
    </lineage>
</organism>
<dbReference type="InterPro" id="IPR007387">
    <property type="entry name" value="TRAP_DctQ"/>
</dbReference>
<dbReference type="Proteomes" id="UP000033187">
    <property type="component" value="Chromosome 1"/>
</dbReference>
<feature type="domain" description="Tripartite ATP-independent periplasmic transporters DctQ component" evidence="10">
    <location>
        <begin position="26"/>
        <end position="155"/>
    </location>
</feature>
<evidence type="ECO:0000256" key="8">
    <source>
        <dbReference type="ARBA" id="ARBA00038436"/>
    </source>
</evidence>
<keyword evidence="4 9" id="KW-0997">Cell inner membrane</keyword>
<evidence type="ECO:0000256" key="6">
    <source>
        <dbReference type="ARBA" id="ARBA00022989"/>
    </source>
</evidence>
<dbReference type="Pfam" id="PF04290">
    <property type="entry name" value="DctQ"/>
    <property type="match status" value="1"/>
</dbReference>
<gene>
    <name evidence="11" type="ORF">YBN1229_v1_1697</name>
</gene>
<evidence type="ECO:0000256" key="3">
    <source>
        <dbReference type="ARBA" id="ARBA00022475"/>
    </source>
</evidence>
<feature type="transmembrane region" description="Helical" evidence="9">
    <location>
        <begin position="129"/>
        <end position="151"/>
    </location>
</feature>
<dbReference type="KEGG" id="fil:BN1229_v1_1693"/>
<evidence type="ECO:0000256" key="2">
    <source>
        <dbReference type="ARBA" id="ARBA00022448"/>
    </source>
</evidence>
<keyword evidence="3" id="KW-1003">Cell membrane</keyword>
<evidence type="ECO:0000256" key="1">
    <source>
        <dbReference type="ARBA" id="ARBA00004429"/>
    </source>
</evidence>
<evidence type="ECO:0000256" key="9">
    <source>
        <dbReference type="RuleBase" id="RU369079"/>
    </source>
</evidence>
<comment type="subunit">
    <text evidence="9">The complex comprises the extracytoplasmic solute receptor protein and the two transmembrane proteins.</text>
</comment>
<dbReference type="GO" id="GO:0005886">
    <property type="term" value="C:plasma membrane"/>
    <property type="evidence" value="ECO:0007669"/>
    <property type="project" value="UniProtKB-SubCell"/>
</dbReference>
<feature type="transmembrane region" description="Helical" evidence="9">
    <location>
        <begin position="50"/>
        <end position="68"/>
    </location>
</feature>
<name>A0A0D6JE09_9HYPH</name>
<feature type="transmembrane region" description="Helical" evidence="9">
    <location>
        <begin position="12"/>
        <end position="38"/>
    </location>
</feature>
<reference evidence="12" key="1">
    <citation type="submission" date="2015-02" db="EMBL/GenBank/DDBJ databases">
        <authorList>
            <person name="Chooi Y.-H."/>
        </authorList>
    </citation>
    <scope>NUCLEOTIDE SEQUENCE [LARGE SCALE GENOMIC DNA]</scope>
    <source>
        <strain evidence="12">strain Y</strain>
    </source>
</reference>
<dbReference type="GO" id="GO:0022857">
    <property type="term" value="F:transmembrane transporter activity"/>
    <property type="evidence" value="ECO:0007669"/>
    <property type="project" value="UniProtKB-UniRule"/>
</dbReference>
<evidence type="ECO:0000313" key="12">
    <source>
        <dbReference type="Proteomes" id="UP000033187"/>
    </source>
</evidence>
<evidence type="ECO:0000256" key="4">
    <source>
        <dbReference type="ARBA" id="ARBA00022519"/>
    </source>
</evidence>
<feature type="transmembrane region" description="Helical" evidence="9">
    <location>
        <begin position="89"/>
        <end position="109"/>
    </location>
</feature>
<dbReference type="EMBL" id="LN829119">
    <property type="protein sequence ID" value="CPR18406.1"/>
    <property type="molecule type" value="Genomic_DNA"/>
</dbReference>
<dbReference type="KEGG" id="fiy:BN1229_v1_1697"/>
<keyword evidence="5 9" id="KW-0812">Transmembrane</keyword>
<comment type="similarity">
    <text evidence="8 9">Belongs to the TRAP transporter small permease family.</text>
</comment>
<evidence type="ECO:0000313" key="11">
    <source>
        <dbReference type="EMBL" id="CPR18406.1"/>
    </source>
</evidence>
<evidence type="ECO:0000256" key="7">
    <source>
        <dbReference type="ARBA" id="ARBA00023136"/>
    </source>
</evidence>
<comment type="subcellular location">
    <subcellularLocation>
        <location evidence="1 9">Cell inner membrane</location>
        <topology evidence="1 9">Multi-pass membrane protein</topology>
    </subcellularLocation>
</comment>
<keyword evidence="6 9" id="KW-1133">Transmembrane helix</keyword>
<dbReference type="RefSeq" id="WP_046477858.1">
    <property type="nucleotide sequence ID" value="NZ_LN829118.1"/>
</dbReference>
<dbReference type="PANTHER" id="PTHR35011">
    <property type="entry name" value="2,3-DIKETO-L-GULONATE TRAP TRANSPORTER SMALL PERMEASE PROTEIN YIAM"/>
    <property type="match status" value="1"/>
</dbReference>
<dbReference type="AlphaFoldDB" id="A0A0D6JE09"/>
<dbReference type="PANTHER" id="PTHR35011:SF5">
    <property type="entry name" value="SIALIC ACID TRAP TRANSPORTER SMALL PERMEASE PROTEIN SIAQ"/>
    <property type="match status" value="1"/>
</dbReference>
<keyword evidence="7 9" id="KW-0472">Membrane</keyword>
<dbReference type="GO" id="GO:0015740">
    <property type="term" value="P:C4-dicarboxylate transport"/>
    <property type="evidence" value="ECO:0007669"/>
    <property type="project" value="TreeGrafter"/>
</dbReference>
<sequence>MKIVQKILDFSEHILAAICVVCFAAMFVLGVATVFFRFVVESSLAFPDELIRYLFVWVMFLGSAVALRRNSHAAIGIFIDQLPDGAKRVALLFASLASALFFTILVVKGGELTLRVMPQISPALEVSMAWVYAAVPVGAAFMLIYVVELFVRQLTAPASELVSSGS</sequence>
<dbReference type="InterPro" id="IPR055348">
    <property type="entry name" value="DctQ"/>
</dbReference>
<protein>
    <recommendedName>
        <fullName evidence="9">TRAP transporter small permease protein</fullName>
    </recommendedName>
</protein>
<keyword evidence="2 9" id="KW-0813">Transport</keyword>
<comment type="function">
    <text evidence="9">Part of the tripartite ATP-independent periplasmic (TRAP) transport system.</text>
</comment>
<accession>A0A0D6JE09</accession>
<dbReference type="OrthoDB" id="7843639at2"/>
<evidence type="ECO:0000256" key="5">
    <source>
        <dbReference type="ARBA" id="ARBA00022692"/>
    </source>
</evidence>